<evidence type="ECO:0000256" key="3">
    <source>
        <dbReference type="ARBA" id="ARBA00013365"/>
    </source>
</evidence>
<dbReference type="RefSeq" id="WP_377254716.1">
    <property type="nucleotide sequence ID" value="NZ_JBHLUH010000056.1"/>
</dbReference>
<reference evidence="10 11" key="1">
    <citation type="submission" date="2024-09" db="EMBL/GenBank/DDBJ databases">
        <authorList>
            <person name="Sun Q."/>
            <person name="Mori K."/>
        </authorList>
    </citation>
    <scope>NUCLEOTIDE SEQUENCE [LARGE SCALE GENOMIC DNA]</scope>
    <source>
        <strain evidence="10 11">TBRC 3947</strain>
    </source>
</reference>
<evidence type="ECO:0000256" key="7">
    <source>
        <dbReference type="RuleBase" id="RU363069"/>
    </source>
</evidence>
<feature type="domain" description="Nuclease SbcCD subunit D C-terminal" evidence="9">
    <location>
        <begin position="293"/>
        <end position="376"/>
    </location>
</feature>
<feature type="domain" description="Calcineurin-like phosphoesterase" evidence="8">
    <location>
        <begin position="1"/>
        <end position="88"/>
    </location>
</feature>
<dbReference type="InterPro" id="IPR026843">
    <property type="entry name" value="SbcD_C"/>
</dbReference>
<dbReference type="CDD" id="cd00840">
    <property type="entry name" value="MPP_Mre11_N"/>
    <property type="match status" value="1"/>
</dbReference>
<dbReference type="NCBIfam" id="TIGR00619">
    <property type="entry name" value="sbcd"/>
    <property type="match status" value="1"/>
</dbReference>
<keyword evidence="4 7" id="KW-0540">Nuclease</keyword>
<dbReference type="InterPro" id="IPR004593">
    <property type="entry name" value="SbcD"/>
</dbReference>
<dbReference type="InterPro" id="IPR029052">
    <property type="entry name" value="Metallo-depent_PP-like"/>
</dbReference>
<name>A0ABV6M8I7_9ACTN</name>
<evidence type="ECO:0000256" key="6">
    <source>
        <dbReference type="ARBA" id="ARBA00022839"/>
    </source>
</evidence>
<keyword evidence="7" id="KW-0255">Endonuclease</keyword>
<dbReference type="PANTHER" id="PTHR30337">
    <property type="entry name" value="COMPONENT OF ATP-DEPENDENT DSDNA EXONUCLEASE"/>
    <property type="match status" value="1"/>
</dbReference>
<keyword evidence="7" id="KW-0233">DNA recombination</keyword>
<organism evidence="10 11">
    <name type="scientific">Phytohabitans kaempferiae</name>
    <dbReference type="NCBI Taxonomy" id="1620943"/>
    <lineage>
        <taxon>Bacteria</taxon>
        <taxon>Bacillati</taxon>
        <taxon>Actinomycetota</taxon>
        <taxon>Actinomycetes</taxon>
        <taxon>Micromonosporales</taxon>
        <taxon>Micromonosporaceae</taxon>
    </lineage>
</organism>
<dbReference type="Pfam" id="PF12320">
    <property type="entry name" value="SbcD_C"/>
    <property type="match status" value="1"/>
</dbReference>
<comment type="function">
    <text evidence="7">SbcCD cleaves DNA hairpin structures. These structures can inhibit DNA replication and are intermediates in certain DNA recombination reactions. The complex acts as a 3'-&gt;5' double strand exonuclease that can open hairpins. It also has a 5' single-strand endonuclease activity.</text>
</comment>
<dbReference type="Pfam" id="PF00149">
    <property type="entry name" value="Metallophos"/>
    <property type="match status" value="1"/>
</dbReference>
<dbReference type="InterPro" id="IPR041796">
    <property type="entry name" value="Mre11_N"/>
</dbReference>
<dbReference type="InterPro" id="IPR004843">
    <property type="entry name" value="Calcineurin-like_PHP"/>
</dbReference>
<gene>
    <name evidence="7" type="primary">sbcD</name>
    <name evidence="10" type="ORF">ACFFIA_25610</name>
</gene>
<evidence type="ECO:0000256" key="2">
    <source>
        <dbReference type="ARBA" id="ARBA00011322"/>
    </source>
</evidence>
<evidence type="ECO:0000256" key="1">
    <source>
        <dbReference type="ARBA" id="ARBA00010555"/>
    </source>
</evidence>
<evidence type="ECO:0000259" key="8">
    <source>
        <dbReference type="Pfam" id="PF00149"/>
    </source>
</evidence>
<dbReference type="InterPro" id="IPR050535">
    <property type="entry name" value="DNA_Repair-Maintenance_Comp"/>
</dbReference>
<evidence type="ECO:0000313" key="10">
    <source>
        <dbReference type="EMBL" id="MFC0531022.1"/>
    </source>
</evidence>
<proteinExistence type="inferred from homology"/>
<accession>A0ABV6M8I7</accession>
<dbReference type="Gene3D" id="3.60.21.10">
    <property type="match status" value="1"/>
</dbReference>
<dbReference type="PANTHER" id="PTHR30337:SF0">
    <property type="entry name" value="NUCLEASE SBCCD SUBUNIT D"/>
    <property type="match status" value="1"/>
</dbReference>
<evidence type="ECO:0000259" key="9">
    <source>
        <dbReference type="Pfam" id="PF12320"/>
    </source>
</evidence>
<sequence>MKILHTSDWHVGKVLKGQSRAEEHIAVLAQVVEIARAERPDLVIVAGDMYDTAAPTPEATRLVTRALSALRGTGAEVVAIGGNHDNGAALDALRPWADAAGVVLRGTVRESAAEHVIEGQTPDGERWRLVALPFLSQRYAVRAAEMYELTAAEASQTYADHIGRLLGVLCQGFDAPGRRAGGAGAGQHSAGTVNLVTAHLTVVGATMGGGEREAHSVMGYAVPATVFPGSAHYVALGHLHRAQHVPGPCPVRYCGSPLAIDFGEGENTPSVAIVEVTAESTAKVRDVPITAAVPLRTVRGSLAELSTMDGDQPGWLRVYVREAPRAGLREEVQALLPKALEVRIDPEMLPDTGASARAAQRAGRSPRDLFGDYLESRGHADEGVRELFDTLYEEVSGP</sequence>
<evidence type="ECO:0000313" key="11">
    <source>
        <dbReference type="Proteomes" id="UP001589867"/>
    </source>
</evidence>
<comment type="similarity">
    <text evidence="1 7">Belongs to the SbcD family.</text>
</comment>
<keyword evidence="5 7" id="KW-0378">Hydrolase</keyword>
<dbReference type="GO" id="GO:0004527">
    <property type="term" value="F:exonuclease activity"/>
    <property type="evidence" value="ECO:0007669"/>
    <property type="project" value="UniProtKB-KW"/>
</dbReference>
<comment type="subunit">
    <text evidence="2 7">Heterodimer of SbcC and SbcD.</text>
</comment>
<keyword evidence="11" id="KW-1185">Reference proteome</keyword>
<dbReference type="Proteomes" id="UP001589867">
    <property type="component" value="Unassembled WGS sequence"/>
</dbReference>
<keyword evidence="6 7" id="KW-0269">Exonuclease</keyword>
<keyword evidence="7" id="KW-0235">DNA replication</keyword>
<evidence type="ECO:0000256" key="4">
    <source>
        <dbReference type="ARBA" id="ARBA00022722"/>
    </source>
</evidence>
<dbReference type="SUPFAM" id="SSF56300">
    <property type="entry name" value="Metallo-dependent phosphatases"/>
    <property type="match status" value="1"/>
</dbReference>
<dbReference type="EMBL" id="JBHLUH010000056">
    <property type="protein sequence ID" value="MFC0531022.1"/>
    <property type="molecule type" value="Genomic_DNA"/>
</dbReference>
<protein>
    <recommendedName>
        <fullName evidence="3 7">Nuclease SbcCD subunit D</fullName>
    </recommendedName>
</protein>
<comment type="caution">
    <text evidence="10">The sequence shown here is derived from an EMBL/GenBank/DDBJ whole genome shotgun (WGS) entry which is preliminary data.</text>
</comment>
<evidence type="ECO:0000256" key="5">
    <source>
        <dbReference type="ARBA" id="ARBA00022801"/>
    </source>
</evidence>